<dbReference type="SUPFAM" id="SSF55124">
    <property type="entry name" value="Nitrite/Sulfite reductase N-terminal domain-like"/>
    <property type="match status" value="2"/>
</dbReference>
<dbReference type="Gene3D" id="3.90.480.10">
    <property type="entry name" value="Sulfite Reductase Hemoprotein,Domain 2"/>
    <property type="match status" value="1"/>
</dbReference>
<dbReference type="RefSeq" id="WP_344417372.1">
    <property type="nucleotide sequence ID" value="NZ_BAAANN010000009.1"/>
</dbReference>
<evidence type="ECO:0000256" key="4">
    <source>
        <dbReference type="ARBA" id="ARBA00023002"/>
    </source>
</evidence>
<accession>A0ABN2QNH2</accession>
<keyword evidence="6" id="KW-0411">Iron-sulfur</keyword>
<keyword evidence="2" id="KW-0349">Heme</keyword>
<organism evidence="8 9">
    <name type="scientific">Amycolatopsis minnesotensis</name>
    <dbReference type="NCBI Taxonomy" id="337894"/>
    <lineage>
        <taxon>Bacteria</taxon>
        <taxon>Bacillati</taxon>
        <taxon>Actinomycetota</taxon>
        <taxon>Actinomycetes</taxon>
        <taxon>Pseudonocardiales</taxon>
        <taxon>Pseudonocardiaceae</taxon>
        <taxon>Amycolatopsis</taxon>
    </lineage>
</organism>
<protein>
    <submittedName>
        <fullName evidence="8">Nitrite/sulfite reductase</fullName>
    </submittedName>
</protein>
<name>A0ABN2QNH2_9PSEU</name>
<dbReference type="PANTHER" id="PTHR32439">
    <property type="entry name" value="FERREDOXIN--NITRITE REDUCTASE, CHLOROPLASTIC"/>
    <property type="match status" value="1"/>
</dbReference>
<dbReference type="Proteomes" id="UP001501116">
    <property type="component" value="Unassembled WGS sequence"/>
</dbReference>
<evidence type="ECO:0000313" key="9">
    <source>
        <dbReference type="Proteomes" id="UP001501116"/>
    </source>
</evidence>
<dbReference type="EMBL" id="BAAANN010000009">
    <property type="protein sequence ID" value="GAA1955639.1"/>
    <property type="molecule type" value="Genomic_DNA"/>
</dbReference>
<keyword evidence="5" id="KW-0408">Iron</keyword>
<dbReference type="InterPro" id="IPR045854">
    <property type="entry name" value="NO2/SO3_Rdtase_4Fe4S_sf"/>
</dbReference>
<dbReference type="SUPFAM" id="SSF56014">
    <property type="entry name" value="Nitrite and sulphite reductase 4Fe-4S domain-like"/>
    <property type="match status" value="1"/>
</dbReference>
<evidence type="ECO:0000259" key="7">
    <source>
        <dbReference type="Pfam" id="PF03460"/>
    </source>
</evidence>
<dbReference type="InterPro" id="IPR036136">
    <property type="entry name" value="Nit/Sulf_reduc_fer-like_dom_sf"/>
</dbReference>
<evidence type="ECO:0000256" key="3">
    <source>
        <dbReference type="ARBA" id="ARBA00022723"/>
    </source>
</evidence>
<comment type="caution">
    <text evidence="8">The sequence shown here is derived from an EMBL/GenBank/DDBJ whole genome shotgun (WGS) entry which is preliminary data.</text>
</comment>
<evidence type="ECO:0000256" key="2">
    <source>
        <dbReference type="ARBA" id="ARBA00022617"/>
    </source>
</evidence>
<dbReference type="Gene3D" id="3.30.413.10">
    <property type="entry name" value="Sulfite Reductase Hemoprotein, domain 1"/>
    <property type="match status" value="1"/>
</dbReference>
<gene>
    <name evidence="8" type="ORF">GCM10009754_26700</name>
</gene>
<dbReference type="PANTHER" id="PTHR32439:SF9">
    <property type="entry name" value="BLR3264 PROTEIN"/>
    <property type="match status" value="1"/>
</dbReference>
<dbReference type="InterPro" id="IPR005117">
    <property type="entry name" value="NiRdtase/SiRdtase_haem-b_fer"/>
</dbReference>
<proteinExistence type="predicted"/>
<evidence type="ECO:0000313" key="8">
    <source>
        <dbReference type="EMBL" id="GAA1955639.1"/>
    </source>
</evidence>
<dbReference type="Pfam" id="PF03460">
    <property type="entry name" value="NIR_SIR_ferr"/>
    <property type="match status" value="1"/>
</dbReference>
<keyword evidence="3" id="KW-0479">Metal-binding</keyword>
<feature type="domain" description="Nitrite/Sulfite reductase ferredoxin-like" evidence="7">
    <location>
        <begin position="22"/>
        <end position="73"/>
    </location>
</feature>
<evidence type="ECO:0000256" key="5">
    <source>
        <dbReference type="ARBA" id="ARBA00023004"/>
    </source>
</evidence>
<keyword evidence="1" id="KW-0004">4Fe-4S</keyword>
<sequence length="375" mass="38761">MATPARDRRDACPGVYATHPAADGALARVRLPGGRVSSAQLVALAAVAAEFGDGALHLTSRANLQLRGLPDGDPRVIERLGAAGLLPSPTHERVRNYLASPISGGLVDVRPLVRSLDETVCAVPALANLPGRFLFALDNGRGDLSGERADLGWQALTPDYGAILFDGTDTGLRVPASAAAGALVRLAVVFTEIRGAAWRLRELPDPTPLIEAARAIRAARMPPRRLPSTRVELGGHGAELCVAPPLGVLRADDAYLLASLAGEVTITPWRSIVLPDASVAGRLPGFLAGQDAPGAGVSACIGRPGCARALADVRSLASQALEPGLTAHFSGCDRRCGAPRGPHRDVLATAGGYLVDGAWVSTVDLLESLSGKGTE</sequence>
<dbReference type="InterPro" id="IPR051329">
    <property type="entry name" value="NIR_SIR_4Fe-4S"/>
</dbReference>
<keyword evidence="9" id="KW-1185">Reference proteome</keyword>
<evidence type="ECO:0000256" key="1">
    <source>
        <dbReference type="ARBA" id="ARBA00022485"/>
    </source>
</evidence>
<keyword evidence="4" id="KW-0560">Oxidoreductase</keyword>
<reference evidence="8 9" key="1">
    <citation type="journal article" date="2019" name="Int. J. Syst. Evol. Microbiol.">
        <title>The Global Catalogue of Microorganisms (GCM) 10K type strain sequencing project: providing services to taxonomists for standard genome sequencing and annotation.</title>
        <authorList>
            <consortium name="The Broad Institute Genomics Platform"/>
            <consortium name="The Broad Institute Genome Sequencing Center for Infectious Disease"/>
            <person name="Wu L."/>
            <person name="Ma J."/>
        </authorList>
    </citation>
    <scope>NUCLEOTIDE SEQUENCE [LARGE SCALE GENOMIC DNA]</scope>
    <source>
        <strain evidence="8 9">JCM 14545</strain>
    </source>
</reference>
<evidence type="ECO:0000256" key="6">
    <source>
        <dbReference type="ARBA" id="ARBA00023014"/>
    </source>
</evidence>